<dbReference type="PANTHER" id="PTHR22950">
    <property type="entry name" value="AMINO ACID TRANSPORTER"/>
    <property type="match status" value="1"/>
</dbReference>
<dbReference type="PANTHER" id="PTHR22950:SF349">
    <property type="entry name" value="AMINO ACID TRANSPORTER TRANSMEMBRANE DOMAIN-CONTAINING PROTEIN"/>
    <property type="match status" value="1"/>
</dbReference>
<evidence type="ECO:0000256" key="2">
    <source>
        <dbReference type="ARBA" id="ARBA00022692"/>
    </source>
</evidence>
<dbReference type="AlphaFoldDB" id="A0A2A4K5B3"/>
<feature type="transmembrane region" description="Helical" evidence="5">
    <location>
        <begin position="122"/>
        <end position="144"/>
    </location>
</feature>
<feature type="transmembrane region" description="Helical" evidence="5">
    <location>
        <begin position="207"/>
        <end position="225"/>
    </location>
</feature>
<feature type="domain" description="Amino acid transporter transmembrane" evidence="6">
    <location>
        <begin position="20"/>
        <end position="286"/>
    </location>
</feature>
<gene>
    <name evidence="7" type="ORF">B5V51_2024</name>
</gene>
<feature type="transmembrane region" description="Helical" evidence="5">
    <location>
        <begin position="51"/>
        <end position="70"/>
    </location>
</feature>
<dbReference type="GO" id="GO:0015179">
    <property type="term" value="F:L-amino acid transmembrane transporter activity"/>
    <property type="evidence" value="ECO:0007669"/>
    <property type="project" value="TreeGrafter"/>
</dbReference>
<dbReference type="STRING" id="7102.A0A2A4K5B3"/>
<evidence type="ECO:0000259" key="6">
    <source>
        <dbReference type="Pfam" id="PF01490"/>
    </source>
</evidence>
<keyword evidence="3 5" id="KW-1133">Transmembrane helix</keyword>
<comment type="caution">
    <text evidence="7">The sequence shown here is derived from an EMBL/GenBank/DDBJ whole genome shotgun (WGS) entry which is preliminary data.</text>
</comment>
<feature type="transmembrane region" description="Helical" evidence="5">
    <location>
        <begin position="268"/>
        <end position="291"/>
    </location>
</feature>
<evidence type="ECO:0000256" key="3">
    <source>
        <dbReference type="ARBA" id="ARBA00022989"/>
    </source>
</evidence>
<comment type="subcellular location">
    <subcellularLocation>
        <location evidence="1">Membrane</location>
        <topology evidence="1">Multi-pass membrane protein</topology>
    </subcellularLocation>
</comment>
<sequence>MISRNLKELVEGDENLSDLGDPPLRVYILSMMLPCMIVCTVSNLKYLAPFAMIAVIYCLAVMVMTVWYALKEREMMPWDRPGFKSLMGLIKQMGMCIFVTETASVALPIENNMNEPKKFHRVIFIGMPIVTVVMMTIGFCGYWNYGELAFSPITVHFPFQPFPIQLKVFLCLLLYVMIAIYSYSAFDIEWFYIKRHHKAANYWFFERLYRSLHVVVIDMIAYVAPNVTGTMAVVGCMFTNPVVFLFPQFIEVVVCWDYPGLGRYNWRLVKACIIMFFSIVIMLGGTGLNVYRLVYDIEHTRDVKIQQNITDNDFFNIINGRSFNGDY</sequence>
<dbReference type="EMBL" id="NWSH01000143">
    <property type="protein sequence ID" value="PCG79108.1"/>
    <property type="molecule type" value="Genomic_DNA"/>
</dbReference>
<keyword evidence="2 5" id="KW-0812">Transmembrane</keyword>
<organism evidence="7">
    <name type="scientific">Heliothis virescens</name>
    <name type="common">Tobacco budworm moth</name>
    <dbReference type="NCBI Taxonomy" id="7102"/>
    <lineage>
        <taxon>Eukaryota</taxon>
        <taxon>Metazoa</taxon>
        <taxon>Ecdysozoa</taxon>
        <taxon>Arthropoda</taxon>
        <taxon>Hexapoda</taxon>
        <taxon>Insecta</taxon>
        <taxon>Pterygota</taxon>
        <taxon>Neoptera</taxon>
        <taxon>Endopterygota</taxon>
        <taxon>Lepidoptera</taxon>
        <taxon>Glossata</taxon>
        <taxon>Ditrysia</taxon>
        <taxon>Noctuoidea</taxon>
        <taxon>Noctuidae</taxon>
        <taxon>Heliothinae</taxon>
        <taxon>Heliothis</taxon>
    </lineage>
</organism>
<evidence type="ECO:0000256" key="1">
    <source>
        <dbReference type="ARBA" id="ARBA00004141"/>
    </source>
</evidence>
<evidence type="ECO:0000256" key="4">
    <source>
        <dbReference type="ARBA" id="ARBA00023136"/>
    </source>
</evidence>
<keyword evidence="4 5" id="KW-0472">Membrane</keyword>
<protein>
    <recommendedName>
        <fullName evidence="6">Amino acid transporter transmembrane domain-containing protein</fullName>
    </recommendedName>
</protein>
<dbReference type="Pfam" id="PF01490">
    <property type="entry name" value="Aa_trans"/>
    <property type="match status" value="1"/>
</dbReference>
<dbReference type="GO" id="GO:0005774">
    <property type="term" value="C:vacuolar membrane"/>
    <property type="evidence" value="ECO:0007669"/>
    <property type="project" value="TreeGrafter"/>
</dbReference>
<name>A0A2A4K5B3_HELVI</name>
<evidence type="ECO:0000256" key="5">
    <source>
        <dbReference type="SAM" id="Phobius"/>
    </source>
</evidence>
<dbReference type="InterPro" id="IPR013057">
    <property type="entry name" value="AA_transpt_TM"/>
</dbReference>
<feature type="transmembrane region" description="Helical" evidence="5">
    <location>
        <begin position="164"/>
        <end position="186"/>
    </location>
</feature>
<evidence type="ECO:0000313" key="7">
    <source>
        <dbReference type="EMBL" id="PCG79108.1"/>
    </source>
</evidence>
<accession>A0A2A4K5B3</accession>
<proteinExistence type="predicted"/>
<reference evidence="7" key="1">
    <citation type="submission" date="2017-09" db="EMBL/GenBank/DDBJ databases">
        <title>Contemporary evolution of a Lepidopteran species, Heliothis virescens, in response to modern agricultural practices.</title>
        <authorList>
            <person name="Fritz M.L."/>
            <person name="Deyonke A.M."/>
            <person name="Papanicolaou A."/>
            <person name="Micinski S."/>
            <person name="Westbrook J."/>
            <person name="Gould F."/>
        </authorList>
    </citation>
    <scope>NUCLEOTIDE SEQUENCE [LARGE SCALE GENOMIC DNA]</scope>
    <source>
        <strain evidence="7">HvINT-</strain>
        <tissue evidence="7">Whole body</tissue>
    </source>
</reference>